<comment type="subcellular location">
    <subcellularLocation>
        <location evidence="1">Cell membrane</location>
        <topology evidence="1">Multi-pass membrane protein</topology>
    </subcellularLocation>
    <subcellularLocation>
        <location evidence="6">Membrane</location>
        <topology evidence="6">Multi-pass membrane protein</topology>
    </subcellularLocation>
</comment>
<evidence type="ECO:0000256" key="1">
    <source>
        <dbReference type="ARBA" id="ARBA00004651"/>
    </source>
</evidence>
<dbReference type="Gene3D" id="1.10.287.660">
    <property type="entry name" value="Helix hairpin bin"/>
    <property type="match status" value="1"/>
</dbReference>
<evidence type="ECO:0000256" key="3">
    <source>
        <dbReference type="ARBA" id="ARBA00022692"/>
    </source>
</evidence>
<feature type="coiled-coil region" evidence="7">
    <location>
        <begin position="72"/>
        <end position="99"/>
    </location>
</feature>
<gene>
    <name evidence="10" type="ORF">C0197_01215</name>
</gene>
<evidence type="ECO:0000313" key="11">
    <source>
        <dbReference type="Proteomes" id="UP000235731"/>
    </source>
</evidence>
<evidence type="ECO:0000256" key="6">
    <source>
        <dbReference type="RuleBase" id="RU004057"/>
    </source>
</evidence>
<evidence type="ECO:0000256" key="7">
    <source>
        <dbReference type="SAM" id="Coils"/>
    </source>
</evidence>
<keyword evidence="6" id="KW-0653">Protein transport</keyword>
<accession>A0A2N7PL20</accession>
<evidence type="ECO:0000313" key="10">
    <source>
        <dbReference type="EMBL" id="PMP64156.1"/>
    </source>
</evidence>
<keyword evidence="6" id="KW-0813">Transport</keyword>
<dbReference type="EMBL" id="PNIE01000019">
    <property type="protein sequence ID" value="PMP64156.1"/>
    <property type="molecule type" value="Genomic_DNA"/>
</dbReference>
<evidence type="ECO:0000256" key="2">
    <source>
        <dbReference type="ARBA" id="ARBA00022475"/>
    </source>
</evidence>
<dbReference type="PANTHER" id="PTHR30625:SF3">
    <property type="entry name" value="TOL-PAL SYSTEM PROTEIN TOLQ"/>
    <property type="match status" value="1"/>
</dbReference>
<dbReference type="Pfam" id="PF01618">
    <property type="entry name" value="MotA_ExbB"/>
    <property type="match status" value="1"/>
</dbReference>
<comment type="caution">
    <text evidence="10">The sequence shown here is derived from an EMBL/GenBank/DDBJ whole genome shotgun (WGS) entry which is preliminary data.</text>
</comment>
<dbReference type="InterPro" id="IPR029012">
    <property type="entry name" value="Helix_hairpin_bin_sf"/>
</dbReference>
<dbReference type="GO" id="GO:0017038">
    <property type="term" value="P:protein import"/>
    <property type="evidence" value="ECO:0007669"/>
    <property type="project" value="TreeGrafter"/>
</dbReference>
<dbReference type="PANTHER" id="PTHR30625">
    <property type="entry name" value="PROTEIN TOLQ"/>
    <property type="match status" value="1"/>
</dbReference>
<keyword evidence="7" id="KW-0175">Coiled coil</keyword>
<protein>
    <recommendedName>
        <fullName evidence="9">MotA/TolQ/ExbB proton channel domain-containing protein</fullName>
    </recommendedName>
</protein>
<organism evidence="10 11">
    <name type="scientific">Caldimicrobium thiodismutans</name>
    <dbReference type="NCBI Taxonomy" id="1653476"/>
    <lineage>
        <taxon>Bacteria</taxon>
        <taxon>Pseudomonadati</taxon>
        <taxon>Thermodesulfobacteriota</taxon>
        <taxon>Thermodesulfobacteria</taxon>
        <taxon>Thermodesulfobacteriales</taxon>
        <taxon>Thermodesulfobacteriaceae</taxon>
        <taxon>Caldimicrobium</taxon>
    </lineage>
</organism>
<feature type="transmembrane region" description="Helical" evidence="8">
    <location>
        <begin position="109"/>
        <end position="136"/>
    </location>
</feature>
<keyword evidence="4 8" id="KW-1133">Transmembrane helix</keyword>
<evidence type="ECO:0000256" key="5">
    <source>
        <dbReference type="ARBA" id="ARBA00023136"/>
    </source>
</evidence>
<evidence type="ECO:0000256" key="4">
    <source>
        <dbReference type="ARBA" id="ARBA00022989"/>
    </source>
</evidence>
<reference evidence="10 11" key="1">
    <citation type="submission" date="2018-01" db="EMBL/GenBank/DDBJ databases">
        <title>Metagenomic assembled genomes from two thermal pools in the Uzon Caldera, Kamchatka, Russia.</title>
        <authorList>
            <person name="Wilkins L."/>
            <person name="Ettinger C."/>
        </authorList>
    </citation>
    <scope>NUCLEOTIDE SEQUENCE [LARGE SCALE GENOMIC DNA]</scope>
    <source>
        <strain evidence="10">ZAV-15</strain>
    </source>
</reference>
<feature type="transmembrane region" description="Helical" evidence="8">
    <location>
        <begin position="156"/>
        <end position="179"/>
    </location>
</feature>
<keyword evidence="3 8" id="KW-0812">Transmembrane</keyword>
<dbReference type="AlphaFoldDB" id="A0A2N7PL20"/>
<evidence type="ECO:0000256" key="8">
    <source>
        <dbReference type="SAM" id="Phobius"/>
    </source>
</evidence>
<sequence>MSFTSWYYIFYNFFYFRRFKDLLERWRLKLENQRDISGIIREVKNSGDDLSKSLKRFVMRFAEIYDYYFGKKEKNEVQRDELQELAEKDLEEYVKIEQERGLFELGKGLGFLATTASTAPFIGLFGTVWGIMSAFHEIGLKGSASLATVAPGIAEALINTALGLIVAIPASLAYNYFLLKKESLAKEMELLYRSFFILGRREFFKF</sequence>
<dbReference type="Proteomes" id="UP000235731">
    <property type="component" value="Unassembled WGS sequence"/>
</dbReference>
<dbReference type="InterPro" id="IPR050790">
    <property type="entry name" value="ExbB/TolQ_transport"/>
</dbReference>
<keyword evidence="2" id="KW-1003">Cell membrane</keyword>
<feature type="domain" description="MotA/TolQ/ExbB proton channel" evidence="9">
    <location>
        <begin position="77"/>
        <end position="189"/>
    </location>
</feature>
<evidence type="ECO:0000259" key="9">
    <source>
        <dbReference type="Pfam" id="PF01618"/>
    </source>
</evidence>
<dbReference type="InterPro" id="IPR002898">
    <property type="entry name" value="MotA_ExbB_proton_chnl"/>
</dbReference>
<dbReference type="GO" id="GO:0005886">
    <property type="term" value="C:plasma membrane"/>
    <property type="evidence" value="ECO:0007669"/>
    <property type="project" value="UniProtKB-SubCell"/>
</dbReference>
<comment type="similarity">
    <text evidence="6">Belongs to the exbB/tolQ family.</text>
</comment>
<keyword evidence="5 8" id="KW-0472">Membrane</keyword>
<name>A0A2N7PL20_9BACT</name>
<proteinExistence type="inferred from homology"/>